<sequence>SSFHWRYDRDISGNNIMTMGIWYEGIMRWLGPAESVTSINRVHVKSRVDDAGINRHIDVPDHVEVLCEMASGPVMRMRLSSITGLGPTDGVWLFGTEGTLFLKGPSRATRTPASLSGGRRGDSELTPIEIPADQQGAWRVEEEFINAIRGIEPVTHTSFFDGVKYMEFTDAVTISAQTGQKVRLPLI</sequence>
<dbReference type="Gene3D" id="3.30.360.10">
    <property type="entry name" value="Dihydrodipicolinate Reductase, domain 2"/>
    <property type="match status" value="1"/>
</dbReference>
<dbReference type="InterPro" id="IPR055170">
    <property type="entry name" value="GFO_IDH_MocA-like_dom"/>
</dbReference>
<name>A0A382TES6_9ZZZZ</name>
<dbReference type="AlphaFoldDB" id="A0A382TES6"/>
<evidence type="ECO:0000259" key="2">
    <source>
        <dbReference type="Pfam" id="PF22725"/>
    </source>
</evidence>
<dbReference type="EMBL" id="UINC01135613">
    <property type="protein sequence ID" value="SVD19868.1"/>
    <property type="molecule type" value="Genomic_DNA"/>
</dbReference>
<gene>
    <name evidence="3" type="ORF">METZ01_LOCUS372722</name>
</gene>
<proteinExistence type="predicted"/>
<feature type="domain" description="GFO/IDH/MocA-like oxidoreductase" evidence="2">
    <location>
        <begin position="4"/>
        <end position="100"/>
    </location>
</feature>
<organism evidence="3">
    <name type="scientific">marine metagenome</name>
    <dbReference type="NCBI Taxonomy" id="408172"/>
    <lineage>
        <taxon>unclassified sequences</taxon>
        <taxon>metagenomes</taxon>
        <taxon>ecological metagenomes</taxon>
    </lineage>
</organism>
<evidence type="ECO:0000256" key="1">
    <source>
        <dbReference type="SAM" id="MobiDB-lite"/>
    </source>
</evidence>
<accession>A0A382TES6</accession>
<feature type="region of interest" description="Disordered" evidence="1">
    <location>
        <begin position="105"/>
        <end position="126"/>
    </location>
</feature>
<protein>
    <recommendedName>
        <fullName evidence="2">GFO/IDH/MocA-like oxidoreductase domain-containing protein</fullName>
    </recommendedName>
</protein>
<dbReference type="Pfam" id="PF22725">
    <property type="entry name" value="GFO_IDH_MocA_C3"/>
    <property type="match status" value="1"/>
</dbReference>
<dbReference type="SUPFAM" id="SSF55347">
    <property type="entry name" value="Glyceraldehyde-3-phosphate dehydrogenase-like, C-terminal domain"/>
    <property type="match status" value="1"/>
</dbReference>
<feature type="non-terminal residue" evidence="3">
    <location>
        <position position="1"/>
    </location>
</feature>
<evidence type="ECO:0000313" key="3">
    <source>
        <dbReference type="EMBL" id="SVD19868.1"/>
    </source>
</evidence>
<reference evidence="3" key="1">
    <citation type="submission" date="2018-05" db="EMBL/GenBank/DDBJ databases">
        <authorList>
            <person name="Lanie J.A."/>
            <person name="Ng W.-L."/>
            <person name="Kazmierczak K.M."/>
            <person name="Andrzejewski T.M."/>
            <person name="Davidsen T.M."/>
            <person name="Wayne K.J."/>
            <person name="Tettelin H."/>
            <person name="Glass J.I."/>
            <person name="Rusch D."/>
            <person name="Podicherti R."/>
            <person name="Tsui H.-C.T."/>
            <person name="Winkler M.E."/>
        </authorList>
    </citation>
    <scope>NUCLEOTIDE SEQUENCE</scope>
</reference>